<comment type="catalytic activity">
    <reaction evidence="1">
        <text>ATP + protein L-histidine = ADP + protein N-phospho-L-histidine.</text>
        <dbReference type="EC" id="2.7.13.3"/>
    </reaction>
</comment>
<dbReference type="eggNOG" id="COG4191">
    <property type="taxonomic scope" value="Bacteria"/>
</dbReference>
<keyword evidence="3" id="KW-0472">Membrane</keyword>
<dbReference type="Gene3D" id="3.30.565.10">
    <property type="entry name" value="Histidine kinase-like ATPase, C-terminal domain"/>
    <property type="match status" value="1"/>
</dbReference>
<protein>
    <recommendedName>
        <fullName evidence="2">histidine kinase</fullName>
        <ecNumber evidence="2">2.7.13.3</ecNumber>
    </recommendedName>
</protein>
<name>M4V673_9BACT</name>
<dbReference type="RefSeq" id="WP_015469362.1">
    <property type="nucleotide sequence ID" value="NC_020813.1"/>
</dbReference>
<evidence type="ECO:0000256" key="3">
    <source>
        <dbReference type="SAM" id="Phobius"/>
    </source>
</evidence>
<dbReference type="Proteomes" id="UP000012040">
    <property type="component" value="Chromosome"/>
</dbReference>
<dbReference type="EC" id="2.7.13.3" evidence="2"/>
<dbReference type="SUPFAM" id="SSF47384">
    <property type="entry name" value="Homodimeric domain of signal transducing histidine kinase"/>
    <property type="match status" value="1"/>
</dbReference>
<sequence length="443" mass="49795">MNALSALQSIRTRLFSITSEDASVSSLLKESLNLFKFPYQKSDPELTKILWLIKLRWMAVFLFFTMSIPNLIFGYLERSNLPIYIGIISTVFLFNLFMQLVWNHRKTSAEPYMIGLHLTFDLTALSLLLLSSGGFENPFIVLFLLNASLGAILLPGSLGWPFLVLTHAFLALLQMYYLLNHPFDLQTFVIICISHLLIFSFWVVMHALGGYLAKQHQWNAQARLAAEKQDRLRALGALTAGFSHEFASPLNTAKIRLERMARVPQYAEDLTEALAAIRSCEQVIHQMNSSQMDTRDFKNKTVSTLEFIQDIVDTWKEQHPEVTVILKIEKTDRVSVPLLTFAQVILNLLDNAAEAAPAKPIIIQHQLLHGLHILTFSDQGTGFPSLVLEKFGEPFITTKSHGTGLGLYTSQLFAQSLGGDLIIQNYESGGRVILQWPSVKGAV</sequence>
<keyword evidence="3" id="KW-0812">Transmembrane</keyword>
<evidence type="ECO:0000313" key="6">
    <source>
        <dbReference type="Proteomes" id="UP000012040"/>
    </source>
</evidence>
<feature type="transmembrane region" description="Helical" evidence="3">
    <location>
        <begin position="185"/>
        <end position="213"/>
    </location>
</feature>
<feature type="transmembrane region" description="Helical" evidence="3">
    <location>
        <begin position="82"/>
        <end position="102"/>
    </location>
</feature>
<dbReference type="OrthoDB" id="5288483at2"/>
<feature type="domain" description="Histidine kinase" evidence="4">
    <location>
        <begin position="241"/>
        <end position="440"/>
    </location>
</feature>
<dbReference type="EMBL" id="CP003537">
    <property type="protein sequence ID" value="AGH94872.1"/>
    <property type="molecule type" value="Genomic_DNA"/>
</dbReference>
<keyword evidence="6" id="KW-1185">Reference proteome</keyword>
<dbReference type="Pfam" id="PF02518">
    <property type="entry name" value="HATPase_c"/>
    <property type="match status" value="1"/>
</dbReference>
<dbReference type="InterPro" id="IPR005467">
    <property type="entry name" value="His_kinase_dom"/>
</dbReference>
<accession>M4V673</accession>
<dbReference type="PANTHER" id="PTHR43065:SF42">
    <property type="entry name" value="TWO-COMPONENT SENSOR PPRA"/>
    <property type="match status" value="1"/>
</dbReference>
<dbReference type="InterPro" id="IPR003594">
    <property type="entry name" value="HATPase_dom"/>
</dbReference>
<dbReference type="SUPFAM" id="SSF55874">
    <property type="entry name" value="ATPase domain of HSP90 chaperone/DNA topoisomerase II/histidine kinase"/>
    <property type="match status" value="1"/>
</dbReference>
<dbReference type="InterPro" id="IPR036097">
    <property type="entry name" value="HisK_dim/P_sf"/>
</dbReference>
<dbReference type="STRING" id="1184267.A11Q_652"/>
<dbReference type="AlphaFoldDB" id="M4V673"/>
<dbReference type="PROSITE" id="PS50109">
    <property type="entry name" value="HIS_KIN"/>
    <property type="match status" value="1"/>
</dbReference>
<dbReference type="CDD" id="cd00082">
    <property type="entry name" value="HisKA"/>
    <property type="match status" value="1"/>
</dbReference>
<evidence type="ECO:0000313" key="5">
    <source>
        <dbReference type="EMBL" id="AGH94872.1"/>
    </source>
</evidence>
<gene>
    <name evidence="5" type="ORF">A11Q_652</name>
</gene>
<dbReference type="KEGG" id="bex:A11Q_652"/>
<feature type="transmembrane region" description="Helical" evidence="3">
    <location>
        <begin position="162"/>
        <end position="179"/>
    </location>
</feature>
<evidence type="ECO:0000259" key="4">
    <source>
        <dbReference type="PROSITE" id="PS50109"/>
    </source>
</evidence>
<evidence type="ECO:0000256" key="1">
    <source>
        <dbReference type="ARBA" id="ARBA00000085"/>
    </source>
</evidence>
<keyword evidence="3" id="KW-1133">Transmembrane helix</keyword>
<dbReference type="PATRIC" id="fig|1184267.3.peg.662"/>
<proteinExistence type="predicted"/>
<dbReference type="SMART" id="SM00387">
    <property type="entry name" value="HATPase_c"/>
    <property type="match status" value="1"/>
</dbReference>
<reference evidence="5 6" key="1">
    <citation type="journal article" date="2013" name="ISME J.">
        <title>By their genes ye shall know them: genomic signatures of predatory bacteria.</title>
        <authorList>
            <person name="Pasternak Z."/>
            <person name="Pietrokovski S."/>
            <person name="Rotem O."/>
            <person name="Gophna U."/>
            <person name="Lurie-Weinberger M.N."/>
            <person name="Jurkevitch E."/>
        </authorList>
    </citation>
    <scope>NUCLEOTIDE SEQUENCE [LARGE SCALE GENOMIC DNA]</scope>
    <source>
        <strain evidence="5 6">JSS</strain>
    </source>
</reference>
<evidence type="ECO:0000256" key="2">
    <source>
        <dbReference type="ARBA" id="ARBA00012438"/>
    </source>
</evidence>
<organism evidence="5 6">
    <name type="scientific">Pseudobdellovibrio exovorus JSS</name>
    <dbReference type="NCBI Taxonomy" id="1184267"/>
    <lineage>
        <taxon>Bacteria</taxon>
        <taxon>Pseudomonadati</taxon>
        <taxon>Bdellovibrionota</taxon>
        <taxon>Bdellovibrionia</taxon>
        <taxon>Bdellovibrionales</taxon>
        <taxon>Pseudobdellovibrionaceae</taxon>
        <taxon>Pseudobdellovibrio</taxon>
    </lineage>
</organism>
<feature type="transmembrane region" description="Helical" evidence="3">
    <location>
        <begin position="57"/>
        <end position="76"/>
    </location>
</feature>
<dbReference type="InterPro" id="IPR036890">
    <property type="entry name" value="HATPase_C_sf"/>
</dbReference>
<dbReference type="HOGENOM" id="CLU_046130_1_0_7"/>
<dbReference type="GO" id="GO:0000155">
    <property type="term" value="F:phosphorelay sensor kinase activity"/>
    <property type="evidence" value="ECO:0007669"/>
    <property type="project" value="InterPro"/>
</dbReference>
<dbReference type="InterPro" id="IPR003661">
    <property type="entry name" value="HisK_dim/P_dom"/>
</dbReference>
<dbReference type="PANTHER" id="PTHR43065">
    <property type="entry name" value="SENSOR HISTIDINE KINASE"/>
    <property type="match status" value="1"/>
</dbReference>